<keyword evidence="2" id="KW-1185">Reference proteome</keyword>
<accession>A0ABQ1PHD0</accession>
<name>A0ABQ1PHD0_9GAMM</name>
<dbReference type="EMBL" id="BMFF01000003">
    <property type="protein sequence ID" value="GGC97171.1"/>
    <property type="molecule type" value="Genomic_DNA"/>
</dbReference>
<comment type="caution">
    <text evidence="1">The sequence shown here is derived from an EMBL/GenBank/DDBJ whole genome shotgun (WGS) entry which is preliminary data.</text>
</comment>
<protein>
    <submittedName>
        <fullName evidence="1">Uncharacterized protein</fullName>
    </submittedName>
</protein>
<reference evidence="2" key="1">
    <citation type="journal article" date="2019" name="Int. J. Syst. Evol. Microbiol.">
        <title>The Global Catalogue of Microorganisms (GCM) 10K type strain sequencing project: providing services to taxonomists for standard genome sequencing and annotation.</title>
        <authorList>
            <consortium name="The Broad Institute Genomics Platform"/>
            <consortium name="The Broad Institute Genome Sequencing Center for Infectious Disease"/>
            <person name="Wu L."/>
            <person name="Ma J."/>
        </authorList>
    </citation>
    <scope>NUCLEOTIDE SEQUENCE [LARGE SCALE GENOMIC DNA]</scope>
    <source>
        <strain evidence="2">CGMCC 1.12482</strain>
    </source>
</reference>
<evidence type="ECO:0000313" key="2">
    <source>
        <dbReference type="Proteomes" id="UP000638188"/>
    </source>
</evidence>
<sequence length="74" mass="7894">MDPRVREDDGDSSWAAVLEESTLIEVELDGPRGAHLGGPSSISAKVLQKSALDEAAPPGRVRMLCHNCSLLPQL</sequence>
<gene>
    <name evidence="1" type="ORF">GCM10007418_15710</name>
</gene>
<organism evidence="1 2">
    <name type="scientific">Halopseudomonas salina</name>
    <dbReference type="NCBI Taxonomy" id="1323744"/>
    <lineage>
        <taxon>Bacteria</taxon>
        <taxon>Pseudomonadati</taxon>
        <taxon>Pseudomonadota</taxon>
        <taxon>Gammaproteobacteria</taxon>
        <taxon>Pseudomonadales</taxon>
        <taxon>Pseudomonadaceae</taxon>
        <taxon>Halopseudomonas</taxon>
    </lineage>
</organism>
<evidence type="ECO:0000313" key="1">
    <source>
        <dbReference type="EMBL" id="GGC97171.1"/>
    </source>
</evidence>
<dbReference type="Proteomes" id="UP000638188">
    <property type="component" value="Unassembled WGS sequence"/>
</dbReference>
<proteinExistence type="predicted"/>